<name>A0ABN7BF66_9HEMI</name>
<sequence>MVLFDSVVPESSAAGLPGAPGNAQPVTVRRKFPETWLWESISSGLVPLIPCIVQNIIQAWSTSTGIATVNILKLLNSGSGLAQNIDPQSGMIISGKFVI</sequence>
<organism evidence="1 2">
    <name type="scientific">Nesidiocoris tenuis</name>
    <dbReference type="NCBI Taxonomy" id="355587"/>
    <lineage>
        <taxon>Eukaryota</taxon>
        <taxon>Metazoa</taxon>
        <taxon>Ecdysozoa</taxon>
        <taxon>Arthropoda</taxon>
        <taxon>Hexapoda</taxon>
        <taxon>Insecta</taxon>
        <taxon>Pterygota</taxon>
        <taxon>Neoptera</taxon>
        <taxon>Paraneoptera</taxon>
        <taxon>Hemiptera</taxon>
        <taxon>Heteroptera</taxon>
        <taxon>Panheteroptera</taxon>
        <taxon>Cimicomorpha</taxon>
        <taxon>Miridae</taxon>
        <taxon>Dicyphina</taxon>
        <taxon>Nesidiocoris</taxon>
    </lineage>
</organism>
<keyword evidence="2" id="KW-1185">Reference proteome</keyword>
<protein>
    <recommendedName>
        <fullName evidence="3">SLC26A/SulP transporter domain-containing protein</fullName>
    </recommendedName>
</protein>
<reference evidence="1 2" key="1">
    <citation type="submission" date="2023-09" db="EMBL/GenBank/DDBJ databases">
        <title>Nesidiocoris tenuis whole genome shotgun sequence.</title>
        <authorList>
            <person name="Shibata T."/>
            <person name="Shimoda M."/>
            <person name="Kobayashi T."/>
            <person name="Uehara T."/>
        </authorList>
    </citation>
    <scope>NUCLEOTIDE SEQUENCE [LARGE SCALE GENOMIC DNA]</scope>
    <source>
        <strain evidence="1 2">Japan</strain>
    </source>
</reference>
<evidence type="ECO:0000313" key="2">
    <source>
        <dbReference type="Proteomes" id="UP001307889"/>
    </source>
</evidence>
<evidence type="ECO:0008006" key="3">
    <source>
        <dbReference type="Google" id="ProtNLM"/>
    </source>
</evidence>
<proteinExistence type="predicted"/>
<dbReference type="Proteomes" id="UP001307889">
    <property type="component" value="Chromosome 15"/>
</dbReference>
<accession>A0ABN7BF66</accession>
<dbReference type="EMBL" id="AP028923">
    <property type="protein sequence ID" value="BET03015.1"/>
    <property type="molecule type" value="Genomic_DNA"/>
</dbReference>
<evidence type="ECO:0000313" key="1">
    <source>
        <dbReference type="EMBL" id="BET03015.1"/>
    </source>
</evidence>
<gene>
    <name evidence="1" type="ORF">NTJ_15835</name>
</gene>